<feature type="region of interest" description="Disordered" evidence="2">
    <location>
        <begin position="141"/>
        <end position="212"/>
    </location>
</feature>
<evidence type="ECO:0000313" key="5">
    <source>
        <dbReference type="Proteomes" id="UP001291926"/>
    </source>
</evidence>
<dbReference type="InterPro" id="IPR009462">
    <property type="entry name" value="CHD_II_SANT-like"/>
</dbReference>
<dbReference type="Pfam" id="PF06461">
    <property type="entry name" value="CHDII_SANT-like"/>
    <property type="match status" value="1"/>
</dbReference>
<sequence length="431" mass="47146">MMSTNKIGLKLLSTSPIACYGRLFLEHIVEDITESPTFTDGVPKEGLRIEDVLVRIATLSLFRDKVKAISQNAGSVLFANDIVSRLPGLKGGRVWKEYHDRLLLRAVLKHGYGRWQAIVDDKDLKFQEVISQELNLPLNNIPVPGAPQAQNSPSGTSQAQVNSSGTSQTQVSASGVSQTHGPSPAFSQSNSGHVEAPSNQAKGTNGGNNIGANDTAARAQLFQDQSMLYHFREMQRRQVEFIKKRVLLLEKALIAEVQKEAEEKTNFMPNVETRHKGTCVSPTSEESNAQMMIDQLPQVDILSSEEIMASASDNTSDRLDIARLYNQMSKVVIDNAPDAVNTYRADRRGSVKLGRNLAPMETLTQEMNQIISPVQQPISEADPKAEADNSVLGTAIDTDVKPSAMDTESLFSNGTGDIEMEEKHSDPNIST</sequence>
<feature type="domain" description="CHD subfamily II SANT-like" evidence="3">
    <location>
        <begin position="3"/>
        <end position="83"/>
    </location>
</feature>
<keyword evidence="1" id="KW-0539">Nucleus</keyword>
<dbReference type="Gene3D" id="1.10.10.60">
    <property type="entry name" value="Homeodomain-like"/>
    <property type="match status" value="1"/>
</dbReference>
<dbReference type="PANTHER" id="PTHR45623">
    <property type="entry name" value="CHROMODOMAIN-HELICASE-DNA-BINDING PROTEIN 3-RELATED-RELATED"/>
    <property type="match status" value="1"/>
</dbReference>
<evidence type="ECO:0000256" key="2">
    <source>
        <dbReference type="SAM" id="MobiDB-lite"/>
    </source>
</evidence>
<reference evidence="4 5" key="1">
    <citation type="journal article" date="2023" name="bioRxiv">
        <title>Genome report: Whole genome sequence and annotation of Penstemon davidsonii.</title>
        <authorList>
            <person name="Ostevik K.L."/>
            <person name="Alabady M."/>
            <person name="Zhang M."/>
            <person name="Rausher M.D."/>
        </authorList>
    </citation>
    <scope>NUCLEOTIDE SEQUENCE [LARGE SCALE GENOMIC DNA]</scope>
    <source>
        <strain evidence="4">DNT005</strain>
        <tissue evidence="4">Whole leaf</tissue>
    </source>
</reference>
<dbReference type="PANTHER" id="PTHR45623:SF17">
    <property type="entry name" value="CHROMODOMAIN-HELICASE-DNA-BINDING PROTEIN 3-RELATED"/>
    <property type="match status" value="1"/>
</dbReference>
<keyword evidence="5" id="KW-1185">Reference proteome</keyword>
<feature type="region of interest" description="Disordered" evidence="2">
    <location>
        <begin position="395"/>
        <end position="431"/>
    </location>
</feature>
<evidence type="ECO:0000256" key="1">
    <source>
        <dbReference type="ARBA" id="ARBA00023242"/>
    </source>
</evidence>
<dbReference type="SMART" id="SM01146">
    <property type="entry name" value="DUF1086"/>
    <property type="match status" value="1"/>
</dbReference>
<proteinExistence type="predicted"/>
<dbReference type="Proteomes" id="UP001291926">
    <property type="component" value="Unassembled WGS sequence"/>
</dbReference>
<feature type="compositionally biased region" description="Polar residues" evidence="2">
    <location>
        <begin position="148"/>
        <end position="203"/>
    </location>
</feature>
<accession>A0ABR0CSX4</accession>
<feature type="compositionally biased region" description="Basic and acidic residues" evidence="2">
    <location>
        <begin position="421"/>
        <end position="431"/>
    </location>
</feature>
<gene>
    <name evidence="4" type="ORF">RD792_013239</name>
</gene>
<name>A0ABR0CSX4_9LAMI</name>
<dbReference type="EMBL" id="JAYDYQ010002686">
    <property type="protein sequence ID" value="KAK4480177.1"/>
    <property type="molecule type" value="Genomic_DNA"/>
</dbReference>
<evidence type="ECO:0000259" key="3">
    <source>
        <dbReference type="SMART" id="SM01146"/>
    </source>
</evidence>
<comment type="caution">
    <text evidence="4">The sequence shown here is derived from an EMBL/GenBank/DDBJ whole genome shotgun (WGS) entry which is preliminary data.</text>
</comment>
<organism evidence="4 5">
    <name type="scientific">Penstemon davidsonii</name>
    <dbReference type="NCBI Taxonomy" id="160366"/>
    <lineage>
        <taxon>Eukaryota</taxon>
        <taxon>Viridiplantae</taxon>
        <taxon>Streptophyta</taxon>
        <taxon>Embryophyta</taxon>
        <taxon>Tracheophyta</taxon>
        <taxon>Spermatophyta</taxon>
        <taxon>Magnoliopsida</taxon>
        <taxon>eudicotyledons</taxon>
        <taxon>Gunneridae</taxon>
        <taxon>Pentapetalae</taxon>
        <taxon>asterids</taxon>
        <taxon>lamiids</taxon>
        <taxon>Lamiales</taxon>
        <taxon>Plantaginaceae</taxon>
        <taxon>Cheloneae</taxon>
        <taxon>Penstemon</taxon>
    </lineage>
</organism>
<evidence type="ECO:0000313" key="4">
    <source>
        <dbReference type="EMBL" id="KAK4480177.1"/>
    </source>
</evidence>
<protein>
    <recommendedName>
        <fullName evidence="3">CHD subfamily II SANT-like domain-containing protein</fullName>
    </recommendedName>
</protein>